<protein>
    <submittedName>
        <fullName evidence="1">Uncharacterized protein</fullName>
    </submittedName>
</protein>
<evidence type="ECO:0000313" key="2">
    <source>
        <dbReference type="Proteomes" id="UP001142489"/>
    </source>
</evidence>
<accession>A0A9Q1B526</accession>
<evidence type="ECO:0000313" key="1">
    <source>
        <dbReference type="EMBL" id="KAJ7335609.1"/>
    </source>
</evidence>
<reference evidence="1" key="1">
    <citation type="journal article" date="2023" name="DNA Res.">
        <title>Chromosome-level genome assembly of Phrynocephalus forsythii using third-generation DNA sequencing and Hi-C analysis.</title>
        <authorList>
            <person name="Qi Y."/>
            <person name="Zhao W."/>
            <person name="Zhao Y."/>
            <person name="Niu C."/>
            <person name="Cao S."/>
            <person name="Zhang Y."/>
        </authorList>
    </citation>
    <scope>NUCLEOTIDE SEQUENCE</scope>
    <source>
        <tissue evidence="1">Muscle</tissue>
    </source>
</reference>
<organism evidence="1 2">
    <name type="scientific">Phrynocephalus forsythii</name>
    <dbReference type="NCBI Taxonomy" id="171643"/>
    <lineage>
        <taxon>Eukaryota</taxon>
        <taxon>Metazoa</taxon>
        <taxon>Chordata</taxon>
        <taxon>Craniata</taxon>
        <taxon>Vertebrata</taxon>
        <taxon>Euteleostomi</taxon>
        <taxon>Lepidosauria</taxon>
        <taxon>Squamata</taxon>
        <taxon>Bifurcata</taxon>
        <taxon>Unidentata</taxon>
        <taxon>Episquamata</taxon>
        <taxon>Toxicofera</taxon>
        <taxon>Iguania</taxon>
        <taxon>Acrodonta</taxon>
        <taxon>Agamidae</taxon>
        <taxon>Agaminae</taxon>
        <taxon>Phrynocephalus</taxon>
    </lineage>
</organism>
<dbReference type="Proteomes" id="UP001142489">
    <property type="component" value="Unassembled WGS sequence"/>
</dbReference>
<dbReference type="AlphaFoldDB" id="A0A9Q1B526"/>
<dbReference type="OrthoDB" id="9426833at2759"/>
<sequence length="123" mass="14332">MDAIEITKKLEIPPNFETEVRKRRGGKQFEYEAQEEAPHDPKQKFKISFYYTVLDMAIESVEERFQQLQQYNSLFGFLYDIQGQQKCTADVLKAWKNLEKSLMDNGNKSIDAKDLCCELIAIA</sequence>
<gene>
    <name evidence="1" type="ORF">JRQ81_013550</name>
</gene>
<comment type="caution">
    <text evidence="1">The sequence shown here is derived from an EMBL/GenBank/DDBJ whole genome shotgun (WGS) entry which is preliminary data.</text>
</comment>
<keyword evidence="2" id="KW-1185">Reference proteome</keyword>
<dbReference type="EMBL" id="JAPFRF010000004">
    <property type="protein sequence ID" value="KAJ7335609.1"/>
    <property type="molecule type" value="Genomic_DNA"/>
</dbReference>
<proteinExistence type="predicted"/>
<name>A0A9Q1B526_9SAUR</name>